<evidence type="ECO:0000256" key="1">
    <source>
        <dbReference type="SAM" id="MobiDB-lite"/>
    </source>
</evidence>
<feature type="region of interest" description="Disordered" evidence="1">
    <location>
        <begin position="68"/>
        <end position="233"/>
    </location>
</feature>
<feature type="compositionally biased region" description="Polar residues" evidence="1">
    <location>
        <begin position="71"/>
        <end position="82"/>
    </location>
</feature>
<evidence type="ECO:0000313" key="2">
    <source>
        <dbReference type="Proteomes" id="UP000887575"/>
    </source>
</evidence>
<dbReference type="WBParaSite" id="MBELARI_LOCUS11262">
    <property type="protein sequence ID" value="MBELARI_LOCUS11262"/>
    <property type="gene ID" value="MBELARI_LOCUS11262"/>
</dbReference>
<keyword evidence="2" id="KW-1185">Reference proteome</keyword>
<organism evidence="2 3">
    <name type="scientific">Mesorhabditis belari</name>
    <dbReference type="NCBI Taxonomy" id="2138241"/>
    <lineage>
        <taxon>Eukaryota</taxon>
        <taxon>Metazoa</taxon>
        <taxon>Ecdysozoa</taxon>
        <taxon>Nematoda</taxon>
        <taxon>Chromadorea</taxon>
        <taxon>Rhabditida</taxon>
        <taxon>Rhabditina</taxon>
        <taxon>Rhabditomorpha</taxon>
        <taxon>Rhabditoidea</taxon>
        <taxon>Rhabditidae</taxon>
        <taxon>Mesorhabditinae</taxon>
        <taxon>Mesorhabditis</taxon>
    </lineage>
</organism>
<feature type="compositionally biased region" description="Basic and acidic residues" evidence="1">
    <location>
        <begin position="217"/>
        <end position="233"/>
    </location>
</feature>
<dbReference type="Proteomes" id="UP000887575">
    <property type="component" value="Unassembled WGS sequence"/>
</dbReference>
<proteinExistence type="predicted"/>
<feature type="compositionally biased region" description="Polar residues" evidence="1">
    <location>
        <begin position="175"/>
        <end position="184"/>
    </location>
</feature>
<feature type="compositionally biased region" description="Polar residues" evidence="1">
    <location>
        <begin position="284"/>
        <end position="297"/>
    </location>
</feature>
<reference evidence="3" key="1">
    <citation type="submission" date="2024-02" db="UniProtKB">
        <authorList>
            <consortium name="WormBaseParasite"/>
        </authorList>
    </citation>
    <scope>IDENTIFICATION</scope>
</reference>
<evidence type="ECO:0000313" key="3">
    <source>
        <dbReference type="WBParaSite" id="MBELARI_LOCUS11262"/>
    </source>
</evidence>
<feature type="compositionally biased region" description="Polar residues" evidence="1">
    <location>
        <begin position="92"/>
        <end position="104"/>
    </location>
</feature>
<feature type="compositionally biased region" description="Basic and acidic residues" evidence="1">
    <location>
        <begin position="145"/>
        <end position="155"/>
    </location>
</feature>
<feature type="compositionally biased region" description="Low complexity" evidence="1">
    <location>
        <begin position="191"/>
        <end position="216"/>
    </location>
</feature>
<sequence length="328" mass="36986">MASSRGRERLRQKEAAGISYAFGSSTPRDFSYLSRVPRKFRQYDIKMPAGAQNGPSLMEYMRQERGGWAFGSSTPRDPSHITTGRRHESRSVTRPNVLSMTRSVTVEAPRNRTAQVPFITRRTQEEEGERDEVSSEPDLVQDRTLNLEEAKKKLIETQPETPTATKKPPKPAATNVANRNTGRNSPKRQKSSSSSRPQSRDQPSPTTTKKQTTLLNNREENENSDESKPEAWIKTELQGQVKATLITMQTNIEKPIGEEITVVQDVATEIRSNHLANKPKSHNVAVNNSRDTVNSSITEKRENLEDQENETSKQTPENHSDEDFSNDL</sequence>
<protein>
    <submittedName>
        <fullName evidence="3">Uncharacterized protein</fullName>
    </submittedName>
</protein>
<name>A0AAF3EBD7_9BILA</name>
<dbReference type="AlphaFoldDB" id="A0AAF3EBD7"/>
<accession>A0AAF3EBD7</accession>
<feature type="region of interest" description="Disordered" evidence="1">
    <location>
        <begin position="273"/>
        <end position="328"/>
    </location>
</feature>